<reference evidence="7" key="4">
    <citation type="journal article" date="2018" name="Nat. Plants">
        <title>Whole-genome landscape of Medicago truncatula symbiotic genes.</title>
        <authorList>
            <person name="Pecrix Y."/>
            <person name="Staton S.E."/>
            <person name="Sallet E."/>
            <person name="Lelandais-Briere C."/>
            <person name="Moreau S."/>
            <person name="Carrere S."/>
            <person name="Blein T."/>
            <person name="Jardinaud M.F."/>
            <person name="Latrasse D."/>
            <person name="Zouine M."/>
            <person name="Zahm M."/>
            <person name="Kreplak J."/>
            <person name="Mayjonade B."/>
            <person name="Satge C."/>
            <person name="Perez M."/>
            <person name="Cauet S."/>
            <person name="Marande W."/>
            <person name="Chantry-Darmon C."/>
            <person name="Lopez-Roques C."/>
            <person name="Bouchez O."/>
            <person name="Berard A."/>
            <person name="Debelle F."/>
            <person name="Munos S."/>
            <person name="Bendahmane A."/>
            <person name="Berges H."/>
            <person name="Niebel A."/>
            <person name="Buitink J."/>
            <person name="Frugier F."/>
            <person name="Benhamed M."/>
            <person name="Crespi M."/>
            <person name="Gouzy J."/>
            <person name="Gamas P."/>
        </authorList>
    </citation>
    <scope>NUCLEOTIDE SEQUENCE [LARGE SCALE GENOMIC DNA]</scope>
    <source>
        <strain evidence="7">cv. Jemalong A17</strain>
    </source>
</reference>
<sequence>MEIGFARSIGRKRVVVSEIGSPLETLPQDILLHVLCGVDHDDLKQLFHVSKIIREATLIVEESHFKFSTPKKNNPIGSNDETPKAPMKKPKESKFYSDELRDISLVLFCPKDCIGHEDYE</sequence>
<evidence type="ECO:0000256" key="1">
    <source>
        <dbReference type="SAM" id="MobiDB-lite"/>
    </source>
</evidence>
<reference evidence="3 6" key="1">
    <citation type="journal article" date="2011" name="Nature">
        <title>The Medicago genome provides insight into the evolution of rhizobial symbioses.</title>
        <authorList>
            <person name="Young N.D."/>
            <person name="Debelle F."/>
            <person name="Oldroyd G.E."/>
            <person name="Geurts R."/>
            <person name="Cannon S.B."/>
            <person name="Udvardi M.K."/>
            <person name="Benedito V.A."/>
            <person name="Mayer K.F."/>
            <person name="Gouzy J."/>
            <person name="Schoof H."/>
            <person name="Van de Peer Y."/>
            <person name="Proost S."/>
            <person name="Cook D.R."/>
            <person name="Meyers B.C."/>
            <person name="Spannagl M."/>
            <person name="Cheung F."/>
            <person name="De Mita S."/>
            <person name="Krishnakumar V."/>
            <person name="Gundlach H."/>
            <person name="Zhou S."/>
            <person name="Mudge J."/>
            <person name="Bharti A.K."/>
            <person name="Murray J.D."/>
            <person name="Naoumkina M.A."/>
            <person name="Rosen B."/>
            <person name="Silverstein K.A."/>
            <person name="Tang H."/>
            <person name="Rombauts S."/>
            <person name="Zhao P.X."/>
            <person name="Zhou P."/>
            <person name="Barbe V."/>
            <person name="Bardou P."/>
            <person name="Bechner M."/>
            <person name="Bellec A."/>
            <person name="Berger A."/>
            <person name="Berges H."/>
            <person name="Bidwell S."/>
            <person name="Bisseling T."/>
            <person name="Choisne N."/>
            <person name="Couloux A."/>
            <person name="Denny R."/>
            <person name="Deshpande S."/>
            <person name="Dai X."/>
            <person name="Doyle J.J."/>
            <person name="Dudez A.M."/>
            <person name="Farmer A.D."/>
            <person name="Fouteau S."/>
            <person name="Franken C."/>
            <person name="Gibelin C."/>
            <person name="Gish J."/>
            <person name="Goldstein S."/>
            <person name="Gonzalez A.J."/>
            <person name="Green P.J."/>
            <person name="Hallab A."/>
            <person name="Hartog M."/>
            <person name="Hua A."/>
            <person name="Humphray S.J."/>
            <person name="Jeong D.H."/>
            <person name="Jing Y."/>
            <person name="Jocker A."/>
            <person name="Kenton S.M."/>
            <person name="Kim D.J."/>
            <person name="Klee K."/>
            <person name="Lai H."/>
            <person name="Lang C."/>
            <person name="Lin S."/>
            <person name="Macmil S.L."/>
            <person name="Magdelenat G."/>
            <person name="Matthews L."/>
            <person name="McCorrison J."/>
            <person name="Monaghan E.L."/>
            <person name="Mun J.H."/>
            <person name="Najar F.Z."/>
            <person name="Nicholson C."/>
            <person name="Noirot C."/>
            <person name="O'Bleness M."/>
            <person name="Paule C.R."/>
            <person name="Poulain J."/>
            <person name="Prion F."/>
            <person name="Qin B."/>
            <person name="Qu C."/>
            <person name="Retzel E.F."/>
            <person name="Riddle C."/>
            <person name="Sallet E."/>
            <person name="Samain S."/>
            <person name="Samson N."/>
            <person name="Sanders I."/>
            <person name="Saurat O."/>
            <person name="Scarpelli C."/>
            <person name="Schiex T."/>
            <person name="Segurens B."/>
            <person name="Severin A.J."/>
            <person name="Sherrier D.J."/>
            <person name="Shi R."/>
            <person name="Sims S."/>
            <person name="Singer S.R."/>
            <person name="Sinharoy S."/>
            <person name="Sterck L."/>
            <person name="Viollet A."/>
            <person name="Wang B.B."/>
            <person name="Wang K."/>
            <person name="Wang M."/>
            <person name="Wang X."/>
            <person name="Warfsmann J."/>
            <person name="Weissenbach J."/>
            <person name="White D.D."/>
            <person name="White J.D."/>
            <person name="Wiley G.B."/>
            <person name="Wincker P."/>
            <person name="Xing Y."/>
            <person name="Yang L."/>
            <person name="Yao Z."/>
            <person name="Ying F."/>
            <person name="Zhai J."/>
            <person name="Zhou L."/>
            <person name="Zuber A."/>
            <person name="Denarie J."/>
            <person name="Dixon R.A."/>
            <person name="May G.D."/>
            <person name="Schwartz D.C."/>
            <person name="Rogers J."/>
            <person name="Quetier F."/>
            <person name="Town C.D."/>
            <person name="Roe B.A."/>
        </authorList>
    </citation>
    <scope>NUCLEOTIDE SEQUENCE [LARGE SCALE GENOMIC DNA]</scope>
    <source>
        <strain evidence="3">A17</strain>
        <strain evidence="5 6">cv. Jemalong A17</strain>
    </source>
</reference>
<dbReference type="HOGENOM" id="CLU_2053096_0_0_1"/>
<evidence type="ECO:0000313" key="7">
    <source>
        <dbReference type="Proteomes" id="UP000265566"/>
    </source>
</evidence>
<reference evidence="5" key="3">
    <citation type="submission" date="2015-04" db="UniProtKB">
        <authorList>
            <consortium name="EnsemblPlants"/>
        </authorList>
    </citation>
    <scope>IDENTIFICATION</scope>
    <source>
        <strain evidence="5">cv. Jemalong A17</strain>
    </source>
</reference>
<dbReference type="PROSITE" id="PS50181">
    <property type="entry name" value="FBOX"/>
    <property type="match status" value="1"/>
</dbReference>
<evidence type="ECO:0000313" key="5">
    <source>
        <dbReference type="EnsemblPlants" id="KEH36515"/>
    </source>
</evidence>
<dbReference type="EMBL" id="PSQE01000002">
    <property type="protein sequence ID" value="RHN71839.1"/>
    <property type="molecule type" value="Genomic_DNA"/>
</dbReference>
<feature type="compositionally biased region" description="Polar residues" evidence="1">
    <location>
        <begin position="70"/>
        <end position="80"/>
    </location>
</feature>
<evidence type="ECO:0000259" key="2">
    <source>
        <dbReference type="PROSITE" id="PS50181"/>
    </source>
</evidence>
<evidence type="ECO:0000313" key="6">
    <source>
        <dbReference type="Proteomes" id="UP000002051"/>
    </source>
</evidence>
<name>A0A072VEB6_MEDTR</name>
<dbReference type="PANTHER" id="PTHR34049">
    <property type="entry name" value="F-BOX PROTEIN SKIP27"/>
    <property type="match status" value="1"/>
</dbReference>
<dbReference type="InterPro" id="IPR036047">
    <property type="entry name" value="F-box-like_dom_sf"/>
</dbReference>
<protein>
    <submittedName>
        <fullName evidence="3">F-box protein</fullName>
    </submittedName>
    <submittedName>
        <fullName evidence="4">Putative F-box domain-containing protein</fullName>
    </submittedName>
</protein>
<evidence type="ECO:0000313" key="3">
    <source>
        <dbReference type="EMBL" id="KEH36515.1"/>
    </source>
</evidence>
<keyword evidence="6" id="KW-1185">Reference proteome</keyword>
<dbReference type="EnsemblPlants" id="KEH36515">
    <property type="protein sequence ID" value="KEH36515"/>
    <property type="gene ID" value="MTR_2g011800"/>
</dbReference>
<reference evidence="3 6" key="2">
    <citation type="journal article" date="2014" name="BMC Genomics">
        <title>An improved genome release (version Mt4.0) for the model legume Medicago truncatula.</title>
        <authorList>
            <person name="Tang H."/>
            <person name="Krishnakumar V."/>
            <person name="Bidwell S."/>
            <person name="Rosen B."/>
            <person name="Chan A."/>
            <person name="Zhou S."/>
            <person name="Gentzbittel L."/>
            <person name="Childs K.L."/>
            <person name="Yandell M."/>
            <person name="Gundlach H."/>
            <person name="Mayer K.F."/>
            <person name="Schwartz D.C."/>
            <person name="Town C.D."/>
        </authorList>
    </citation>
    <scope>GENOME REANNOTATION</scope>
    <source>
        <strain evidence="3">A17</strain>
        <strain evidence="5 6">cv. Jemalong A17</strain>
    </source>
</reference>
<dbReference type="InterPro" id="IPR001810">
    <property type="entry name" value="F-box_dom"/>
</dbReference>
<dbReference type="InterPro" id="IPR045286">
    <property type="entry name" value="FBS1-like"/>
</dbReference>
<accession>A0A072VEB6</accession>
<dbReference type="AlphaFoldDB" id="A0A072VEB6"/>
<dbReference type="STRING" id="3880.A0A072VEB6"/>
<proteinExistence type="predicted"/>
<dbReference type="SUPFAM" id="SSF81383">
    <property type="entry name" value="F-box domain"/>
    <property type="match status" value="1"/>
</dbReference>
<reference evidence="4" key="5">
    <citation type="journal article" date="2018" name="Nat. Plants">
        <title>Whole-genome landscape of Medicago truncatula symbiotic genes.</title>
        <authorList>
            <person name="Pecrix Y."/>
            <person name="Gamas P."/>
            <person name="Carrere S."/>
        </authorList>
    </citation>
    <scope>NUCLEOTIDE SEQUENCE</scope>
    <source>
        <tissue evidence="4">Leaves</tissue>
    </source>
</reference>
<dbReference type="PANTHER" id="PTHR34049:SF1">
    <property type="entry name" value="F-BOX PROTEIN SKIP27"/>
    <property type="match status" value="1"/>
</dbReference>
<dbReference type="Gramene" id="rna7479">
    <property type="protein sequence ID" value="RHN71839.1"/>
    <property type="gene ID" value="gene7479"/>
</dbReference>
<evidence type="ECO:0000313" key="4">
    <source>
        <dbReference type="EMBL" id="RHN71839.1"/>
    </source>
</evidence>
<dbReference type="Proteomes" id="UP000002051">
    <property type="component" value="Chromosome 2"/>
</dbReference>
<organism evidence="3 6">
    <name type="scientific">Medicago truncatula</name>
    <name type="common">Barrel medic</name>
    <name type="synonym">Medicago tribuloides</name>
    <dbReference type="NCBI Taxonomy" id="3880"/>
    <lineage>
        <taxon>Eukaryota</taxon>
        <taxon>Viridiplantae</taxon>
        <taxon>Streptophyta</taxon>
        <taxon>Embryophyta</taxon>
        <taxon>Tracheophyta</taxon>
        <taxon>Spermatophyta</taxon>
        <taxon>Magnoliopsida</taxon>
        <taxon>eudicotyledons</taxon>
        <taxon>Gunneridae</taxon>
        <taxon>Pentapetalae</taxon>
        <taxon>rosids</taxon>
        <taxon>fabids</taxon>
        <taxon>Fabales</taxon>
        <taxon>Fabaceae</taxon>
        <taxon>Papilionoideae</taxon>
        <taxon>50 kb inversion clade</taxon>
        <taxon>NPAAA clade</taxon>
        <taxon>Hologalegina</taxon>
        <taxon>IRL clade</taxon>
        <taxon>Trifolieae</taxon>
        <taxon>Medicago</taxon>
    </lineage>
</organism>
<dbReference type="Proteomes" id="UP000265566">
    <property type="component" value="Chromosome 2"/>
</dbReference>
<dbReference type="EMBL" id="CM001218">
    <property type="protein sequence ID" value="KEH36515.1"/>
    <property type="molecule type" value="Genomic_DNA"/>
</dbReference>
<gene>
    <name evidence="5" type="primary">25485927</name>
    <name evidence="3" type="ordered locus">MTR_2g011800</name>
    <name evidence="4" type="ORF">MtrunA17_Chr2g0281161</name>
</gene>
<feature type="region of interest" description="Disordered" evidence="1">
    <location>
        <begin position="69"/>
        <end position="91"/>
    </location>
</feature>
<feature type="domain" description="F-box" evidence="2">
    <location>
        <begin position="20"/>
        <end position="68"/>
    </location>
</feature>